<dbReference type="InterPro" id="IPR000719">
    <property type="entry name" value="Prot_kinase_dom"/>
</dbReference>
<reference evidence="3 4" key="1">
    <citation type="journal article" date="2003" name="Nature">
        <title>The genome sequence of the filamentous fungus Neurospora crassa.</title>
        <authorList>
            <person name="Galagan J.E."/>
            <person name="Calvo S.E."/>
            <person name="Borkovich K.A."/>
            <person name="Selker E.U."/>
            <person name="Read N.D."/>
            <person name="Jaffe D."/>
            <person name="FitzHugh W."/>
            <person name="Ma L.J."/>
            <person name="Smirnov S."/>
            <person name="Purcell S."/>
            <person name="Rehman B."/>
            <person name="Elkins T."/>
            <person name="Engels R."/>
            <person name="Wang S."/>
            <person name="Nielsen C.B."/>
            <person name="Butler J."/>
            <person name="Endrizzi M."/>
            <person name="Qui D."/>
            <person name="Ianakiev P."/>
            <person name="Bell-Pedersen D."/>
            <person name="Nelson M.A."/>
            <person name="Werner-Washburne M."/>
            <person name="Selitrennikoff C.P."/>
            <person name="Kinsey J.A."/>
            <person name="Braun E.L."/>
            <person name="Zelter A."/>
            <person name="Schulte U."/>
            <person name="Kothe G.O."/>
            <person name="Jedd G."/>
            <person name="Mewes W."/>
            <person name="Staben C."/>
            <person name="Marcotte E."/>
            <person name="Greenberg D."/>
            <person name="Roy A."/>
            <person name="Foley K."/>
            <person name="Naylor J."/>
            <person name="Stange-Thomann N."/>
            <person name="Barrett R."/>
            <person name="Gnerre S."/>
            <person name="Kamal M."/>
            <person name="Kamvysselis M."/>
            <person name="Mauceli E."/>
            <person name="Bielke C."/>
            <person name="Rudd S."/>
            <person name="Frishman D."/>
            <person name="Krystofova S."/>
            <person name="Rasmussen C."/>
            <person name="Metzenberg R.L."/>
            <person name="Perkins D.D."/>
            <person name="Kroken S."/>
            <person name="Cogoni C."/>
            <person name="Macino G."/>
            <person name="Catcheside D."/>
            <person name="Li W."/>
            <person name="Pratt R.J."/>
            <person name="Osmani S.A."/>
            <person name="DeSouza C.P."/>
            <person name="Glass L."/>
            <person name="Orbach M.J."/>
            <person name="Berglund J.A."/>
            <person name="Voelker R."/>
            <person name="Yarden O."/>
            <person name="Plamann M."/>
            <person name="Seiler S."/>
            <person name="Dunlap J."/>
            <person name="Radford A."/>
            <person name="Aramayo R."/>
            <person name="Natvig D.O."/>
            <person name="Alex L.A."/>
            <person name="Mannhaupt G."/>
            <person name="Ebbole D.J."/>
            <person name="Freitag M."/>
            <person name="Paulsen I."/>
            <person name="Sachs M.S."/>
            <person name="Lander E.S."/>
            <person name="Nusbaum C."/>
            <person name="Birren B."/>
        </authorList>
    </citation>
    <scope>NUCLEOTIDE SEQUENCE [LARGE SCALE GENOMIC DNA]</scope>
    <source>
        <strain evidence="4">ATCC 24698 / 74-OR23-1A / CBS 708.71 / DSM 1257 / FGSC 987</strain>
    </source>
</reference>
<dbReference type="HOGENOM" id="CLU_017831_0_0_1"/>
<feature type="compositionally biased region" description="Polar residues" evidence="1">
    <location>
        <begin position="605"/>
        <end position="618"/>
    </location>
</feature>
<dbReference type="RefSeq" id="XP_959253.1">
    <property type="nucleotide sequence ID" value="XM_954160.2"/>
</dbReference>
<dbReference type="SUPFAM" id="SSF56112">
    <property type="entry name" value="Protein kinase-like (PK-like)"/>
    <property type="match status" value="1"/>
</dbReference>
<dbReference type="KEGG" id="ncr:NCU06906"/>
<dbReference type="OrthoDB" id="4062651at2759"/>
<evidence type="ECO:0000259" key="2">
    <source>
        <dbReference type="PROSITE" id="PS50011"/>
    </source>
</evidence>
<protein>
    <recommendedName>
        <fullName evidence="2">Protein kinase domain-containing protein</fullName>
    </recommendedName>
</protein>
<dbReference type="GO" id="GO:0005524">
    <property type="term" value="F:ATP binding"/>
    <property type="evidence" value="ECO:0007669"/>
    <property type="project" value="InterPro"/>
</dbReference>
<dbReference type="PROSITE" id="PS50011">
    <property type="entry name" value="PROTEIN_KINASE_DOM"/>
    <property type="match status" value="1"/>
</dbReference>
<dbReference type="AlphaFoldDB" id="Q7S3E7"/>
<feature type="compositionally biased region" description="Acidic residues" evidence="1">
    <location>
        <begin position="1"/>
        <end position="11"/>
    </location>
</feature>
<dbReference type="GeneID" id="3875393"/>
<name>Q7S3E7_NEUCR</name>
<gene>
    <name evidence="3" type="ORF">NCU06906</name>
</gene>
<feature type="compositionally biased region" description="Low complexity" evidence="1">
    <location>
        <begin position="767"/>
        <end position="787"/>
    </location>
</feature>
<feature type="region of interest" description="Disordered" evidence="1">
    <location>
        <begin position="1"/>
        <end position="21"/>
    </location>
</feature>
<dbReference type="OMA" id="VAACLCH"/>
<dbReference type="PaxDb" id="5141-EFNCRP00000006779"/>
<accession>Q7S3E7</accession>
<dbReference type="EMBL" id="CM002242">
    <property type="protein sequence ID" value="EAA30017.1"/>
    <property type="molecule type" value="Genomic_DNA"/>
</dbReference>
<dbReference type="VEuPathDB" id="FungiDB:NCU06906"/>
<evidence type="ECO:0000256" key="1">
    <source>
        <dbReference type="SAM" id="MobiDB-lite"/>
    </source>
</evidence>
<feature type="compositionally biased region" description="Low complexity" evidence="1">
    <location>
        <begin position="622"/>
        <end position="663"/>
    </location>
</feature>
<sequence>MFNDESSEGTDADPWAVPKFTEGTNVSRDIPRVKPPIIKSVERTSAAHRAYRNDITKFFFKWRRRGIDSPSDWDGATMARRVKARINKIPIKSSWKGPGNYSGLIRRSKKKIADWGSGGPRDKEPWAMARSIWLANQFLRIKMRHIKTLGWGGLGVVNLFEQERPDGQVIKVVCKIDIDSGKGYLRHEIEAHKGTAGAKHISQRIPPGYFARPNGQPIQPAPGTVPSATRRSFGSDLMMMSSGEEAKMGKGKRRDQSLDAPALWDTNEVLFLEFMSRGDLRKIVAKISAGLAMYGNPPPLTLWHIFGNLFKGVVGLAYPRVFMPEEYKAPYMSDEIVPQASESCMPLPKLTPYCSHKTLVHFDLDMSNVLVGDYDGFEHNATPIAKIADLGLCHPFLGNNDPPRFRWSCRRRGKRSIFAPEQFTEEWDYVKDGPLESGAKTAGNYNWWTNLYQVGIIMYSLITLCEFEVPPTPNMAEVRYPDGSEKEVWGYGMDLLVCGYSHIDFDLVNAVAACLCHDPADRPDLHDLETLIRTKITSQPPDGPATKQARDWGRRYFEGAPPPWHQPATTGRERLKLWQKPAPGGVGGGPPIPSAVRQPGVQAGLAQQRTTSLATPTRQKPAAAGRGQQRAASVAVVPGQQPGFLQQPGFQAGRGQQRAASGAVSPGQHSRFPAGRGQQPSVQAGWGQPPMARAGRGQQPPTQAGRGQPPQFPAGRGQKRAASAARGPGLQPGFQAGRGQQPGFQAGRGHQRAASGAVPPGQQPRFAAGRGQQPPAQAGWGQPPQDQVSATADRWRQAGFPTGGHPSAAGRTSRTHFRAPSGFSTRKGG</sequence>
<dbReference type="Gene3D" id="1.10.510.10">
    <property type="entry name" value="Transferase(Phosphotransferase) domain 1"/>
    <property type="match status" value="1"/>
</dbReference>
<evidence type="ECO:0000313" key="3">
    <source>
        <dbReference type="EMBL" id="EAA30017.1"/>
    </source>
</evidence>
<dbReference type="InParanoid" id="Q7S3E7"/>
<keyword evidence="4" id="KW-1185">Reference proteome</keyword>
<feature type="region of interest" description="Disordered" evidence="1">
    <location>
        <begin position="579"/>
        <end position="829"/>
    </location>
</feature>
<dbReference type="Proteomes" id="UP000001805">
    <property type="component" value="Chromosome 7, Linkage Group VII"/>
</dbReference>
<dbReference type="GO" id="GO:0004674">
    <property type="term" value="F:protein serine/threonine kinase activity"/>
    <property type="evidence" value="ECO:0000318"/>
    <property type="project" value="GO_Central"/>
</dbReference>
<evidence type="ECO:0000313" key="4">
    <source>
        <dbReference type="Proteomes" id="UP000001805"/>
    </source>
</evidence>
<proteinExistence type="predicted"/>
<organism evidence="3 4">
    <name type="scientific">Neurospora crassa (strain ATCC 24698 / 74-OR23-1A / CBS 708.71 / DSM 1257 / FGSC 987)</name>
    <dbReference type="NCBI Taxonomy" id="367110"/>
    <lineage>
        <taxon>Eukaryota</taxon>
        <taxon>Fungi</taxon>
        <taxon>Dikarya</taxon>
        <taxon>Ascomycota</taxon>
        <taxon>Pezizomycotina</taxon>
        <taxon>Sordariomycetes</taxon>
        <taxon>Sordariomycetidae</taxon>
        <taxon>Sordariales</taxon>
        <taxon>Sordariaceae</taxon>
        <taxon>Neurospora</taxon>
    </lineage>
</organism>
<dbReference type="InterPro" id="IPR011009">
    <property type="entry name" value="Kinase-like_dom_sf"/>
</dbReference>
<feature type="domain" description="Protein kinase" evidence="2">
    <location>
        <begin position="143"/>
        <end position="532"/>
    </location>
</feature>